<accession>A0A450RXE8</accession>
<organism evidence="1">
    <name type="scientific">Candidatus Kentrum sp. DK</name>
    <dbReference type="NCBI Taxonomy" id="2126562"/>
    <lineage>
        <taxon>Bacteria</taxon>
        <taxon>Pseudomonadati</taxon>
        <taxon>Pseudomonadota</taxon>
        <taxon>Gammaproteobacteria</taxon>
        <taxon>Candidatus Kentrum</taxon>
    </lineage>
</organism>
<reference evidence="1" key="1">
    <citation type="submission" date="2019-02" db="EMBL/GenBank/DDBJ databases">
        <authorList>
            <person name="Gruber-Vodicka R. H."/>
            <person name="Seah K. B. B."/>
        </authorList>
    </citation>
    <scope>NUCLEOTIDE SEQUENCE</scope>
    <source>
        <strain evidence="1">BECK_DK47</strain>
    </source>
</reference>
<dbReference type="InterPro" id="IPR019231">
    <property type="entry name" value="DUF2170"/>
</dbReference>
<proteinExistence type="predicted"/>
<gene>
    <name evidence="1" type="ORF">BECKDK2373B_GA0170837_100657</name>
</gene>
<dbReference type="EMBL" id="CAADEX010000006">
    <property type="protein sequence ID" value="VFJ43800.1"/>
    <property type="molecule type" value="Genomic_DNA"/>
</dbReference>
<protein>
    <recommendedName>
        <fullName evidence="2">DUF2170 domain-containing protein</fullName>
    </recommendedName>
</protein>
<dbReference type="Pfam" id="PF09938">
    <property type="entry name" value="DUF2170"/>
    <property type="match status" value="1"/>
</dbReference>
<name>A0A450RXE8_9GAMM</name>
<evidence type="ECO:0008006" key="2">
    <source>
        <dbReference type="Google" id="ProtNLM"/>
    </source>
</evidence>
<sequence>MYPCRRIFEDPLEDTNMTNEKLKTLAQGLNGVVTAEGVSFAAELVEGEVPLLKVEVRDREEFPIYVTVDEDQILCATYLWRENEVDPQKRMALMEDMLSMNLPMPLSSFGKIGDQYLIFGAMAIDSRREEVQHEIAVLSDNTLGAVEAMSEHLKSV</sequence>
<dbReference type="AlphaFoldDB" id="A0A450RXE8"/>
<evidence type="ECO:0000313" key="1">
    <source>
        <dbReference type="EMBL" id="VFJ43800.1"/>
    </source>
</evidence>